<dbReference type="PRINTS" id="PR00162">
    <property type="entry name" value="RIESKE"/>
</dbReference>
<keyword evidence="4" id="KW-0411">Iron-sulfur</keyword>
<dbReference type="GO" id="GO:0046872">
    <property type="term" value="F:metal ion binding"/>
    <property type="evidence" value="ECO:0007669"/>
    <property type="project" value="UniProtKB-KW"/>
</dbReference>
<dbReference type="InterPro" id="IPR014349">
    <property type="entry name" value="Rieske_Fe-S_prot"/>
</dbReference>
<proteinExistence type="predicted"/>
<dbReference type="InterPro" id="IPR017941">
    <property type="entry name" value="Rieske_2Fe-2S"/>
</dbReference>
<dbReference type="Gene3D" id="2.102.10.10">
    <property type="entry name" value="Rieske [2Fe-2S] iron-sulphur domain"/>
    <property type="match status" value="1"/>
</dbReference>
<name>A0A7W9SW84_ARMRO</name>
<dbReference type="GO" id="GO:0051537">
    <property type="term" value="F:2 iron, 2 sulfur cluster binding"/>
    <property type="evidence" value="ECO:0007669"/>
    <property type="project" value="UniProtKB-KW"/>
</dbReference>
<evidence type="ECO:0000256" key="6">
    <source>
        <dbReference type="ARBA" id="ARBA00034078"/>
    </source>
</evidence>
<accession>A0A7W9SW84</accession>
<keyword evidence="9" id="KW-1185">Reference proteome</keyword>
<comment type="caution">
    <text evidence="8">The sequence shown here is derived from an EMBL/GenBank/DDBJ whole genome shotgun (WGS) entry which is preliminary data.</text>
</comment>
<dbReference type="AlphaFoldDB" id="A0A7W9SW84"/>
<protein>
    <submittedName>
        <fullName evidence="8">Rieske Fe-S protein</fullName>
    </submittedName>
</protein>
<dbReference type="EMBL" id="JACHGW010000009">
    <property type="protein sequence ID" value="MBB6053841.1"/>
    <property type="molecule type" value="Genomic_DNA"/>
</dbReference>
<feature type="domain" description="Rieske" evidence="7">
    <location>
        <begin position="74"/>
        <end position="171"/>
    </location>
</feature>
<sequence length="182" mass="20030">MSCGGNCENCKGKEPTPEEKWREDFPVEWAADNYVTRRDFTRFLILTSGATFLGNGYFVAKNALTPRAESGPTVKIATLTELPIGGVKLFRYPTEADPAMLIRLAENRFVAFRQRCTHLSCPVHFNVEKTQLDCPCHNGTFDARTGRVLGGPPPRPLPRIALKLENGEIFAAGLASSDEAEG</sequence>
<dbReference type="Pfam" id="PF00355">
    <property type="entry name" value="Rieske"/>
    <property type="match status" value="1"/>
</dbReference>
<gene>
    <name evidence="8" type="ORF">HNQ39_005688</name>
</gene>
<keyword evidence="3" id="KW-0408">Iron</keyword>
<dbReference type="InterPro" id="IPR005805">
    <property type="entry name" value="Rieske_Fe-S_prot_C"/>
</dbReference>
<evidence type="ECO:0000256" key="5">
    <source>
        <dbReference type="ARBA" id="ARBA00023157"/>
    </source>
</evidence>
<evidence type="ECO:0000259" key="7">
    <source>
        <dbReference type="PROSITE" id="PS51296"/>
    </source>
</evidence>
<organism evidence="8 9">
    <name type="scientific">Armatimonas rosea</name>
    <dbReference type="NCBI Taxonomy" id="685828"/>
    <lineage>
        <taxon>Bacteria</taxon>
        <taxon>Bacillati</taxon>
        <taxon>Armatimonadota</taxon>
        <taxon>Armatimonadia</taxon>
        <taxon>Armatimonadales</taxon>
        <taxon>Armatimonadaceae</taxon>
        <taxon>Armatimonas</taxon>
    </lineage>
</organism>
<dbReference type="InterPro" id="IPR036922">
    <property type="entry name" value="Rieske_2Fe-2S_sf"/>
</dbReference>
<dbReference type="GO" id="GO:0016020">
    <property type="term" value="C:membrane"/>
    <property type="evidence" value="ECO:0007669"/>
    <property type="project" value="InterPro"/>
</dbReference>
<dbReference type="PROSITE" id="PS51296">
    <property type="entry name" value="RIESKE"/>
    <property type="match status" value="1"/>
</dbReference>
<evidence type="ECO:0000256" key="4">
    <source>
        <dbReference type="ARBA" id="ARBA00023014"/>
    </source>
</evidence>
<dbReference type="SUPFAM" id="SSF50022">
    <property type="entry name" value="ISP domain"/>
    <property type="match status" value="1"/>
</dbReference>
<comment type="cofactor">
    <cofactor evidence="6">
        <name>[2Fe-2S] cluster</name>
        <dbReference type="ChEBI" id="CHEBI:190135"/>
    </cofactor>
</comment>
<evidence type="ECO:0000256" key="1">
    <source>
        <dbReference type="ARBA" id="ARBA00022714"/>
    </source>
</evidence>
<keyword evidence="2" id="KW-0479">Metal-binding</keyword>
<dbReference type="RefSeq" id="WP_184203929.1">
    <property type="nucleotide sequence ID" value="NZ_JACHGW010000009.1"/>
</dbReference>
<evidence type="ECO:0000256" key="2">
    <source>
        <dbReference type="ARBA" id="ARBA00022723"/>
    </source>
</evidence>
<evidence type="ECO:0000313" key="8">
    <source>
        <dbReference type="EMBL" id="MBB6053841.1"/>
    </source>
</evidence>
<evidence type="ECO:0000256" key="3">
    <source>
        <dbReference type="ARBA" id="ARBA00023004"/>
    </source>
</evidence>
<keyword evidence="5" id="KW-1015">Disulfide bond</keyword>
<keyword evidence="1" id="KW-0001">2Fe-2S</keyword>
<dbReference type="Proteomes" id="UP000520814">
    <property type="component" value="Unassembled WGS sequence"/>
</dbReference>
<dbReference type="PANTHER" id="PTHR10134">
    <property type="entry name" value="CYTOCHROME B-C1 COMPLEX SUBUNIT RIESKE, MITOCHONDRIAL"/>
    <property type="match status" value="1"/>
</dbReference>
<dbReference type="GO" id="GO:0004497">
    <property type="term" value="F:monooxygenase activity"/>
    <property type="evidence" value="ECO:0007669"/>
    <property type="project" value="UniProtKB-ARBA"/>
</dbReference>
<dbReference type="CDD" id="cd03467">
    <property type="entry name" value="Rieske"/>
    <property type="match status" value="1"/>
</dbReference>
<dbReference type="GO" id="GO:0016705">
    <property type="term" value="F:oxidoreductase activity, acting on paired donors, with incorporation or reduction of molecular oxygen"/>
    <property type="evidence" value="ECO:0007669"/>
    <property type="project" value="UniProtKB-ARBA"/>
</dbReference>
<evidence type="ECO:0000313" key="9">
    <source>
        <dbReference type="Proteomes" id="UP000520814"/>
    </source>
</evidence>
<reference evidence="8 9" key="1">
    <citation type="submission" date="2020-08" db="EMBL/GenBank/DDBJ databases">
        <title>Genomic Encyclopedia of Type Strains, Phase IV (KMG-IV): sequencing the most valuable type-strain genomes for metagenomic binning, comparative biology and taxonomic classification.</title>
        <authorList>
            <person name="Goeker M."/>
        </authorList>
    </citation>
    <scope>NUCLEOTIDE SEQUENCE [LARGE SCALE GENOMIC DNA]</scope>
    <source>
        <strain evidence="8 9">DSM 23562</strain>
    </source>
</reference>